<organism evidence="7 8">
    <name type="scientific">Hermetia illucens</name>
    <name type="common">Black soldier fly</name>
    <dbReference type="NCBI Taxonomy" id="343691"/>
    <lineage>
        <taxon>Eukaryota</taxon>
        <taxon>Metazoa</taxon>
        <taxon>Ecdysozoa</taxon>
        <taxon>Arthropoda</taxon>
        <taxon>Hexapoda</taxon>
        <taxon>Insecta</taxon>
        <taxon>Pterygota</taxon>
        <taxon>Neoptera</taxon>
        <taxon>Endopterygota</taxon>
        <taxon>Diptera</taxon>
        <taxon>Brachycera</taxon>
        <taxon>Stratiomyomorpha</taxon>
        <taxon>Stratiomyidae</taxon>
        <taxon>Hermetiinae</taxon>
        <taxon>Hermetia</taxon>
    </lineage>
</organism>
<dbReference type="Gene3D" id="1.20.1250.20">
    <property type="entry name" value="MFS general substrate transporter like domains"/>
    <property type="match status" value="1"/>
</dbReference>
<feature type="transmembrane region" description="Helical" evidence="5">
    <location>
        <begin position="87"/>
        <end position="107"/>
    </location>
</feature>
<feature type="domain" description="Major facilitator superfamily (MFS) profile" evidence="6">
    <location>
        <begin position="12"/>
        <end position="459"/>
    </location>
</feature>
<dbReference type="InParanoid" id="A0A7R8UY02"/>
<accession>A0A7R8UY02</accession>
<dbReference type="InterPro" id="IPR050549">
    <property type="entry name" value="MFS_Trehalose_Transporter"/>
</dbReference>
<dbReference type="InterPro" id="IPR020846">
    <property type="entry name" value="MFS_dom"/>
</dbReference>
<comment type="subcellular location">
    <subcellularLocation>
        <location evidence="1">Membrane</location>
        <topology evidence="1">Multi-pass membrane protein</topology>
    </subcellularLocation>
</comment>
<feature type="transmembrane region" description="Helical" evidence="5">
    <location>
        <begin position="334"/>
        <end position="356"/>
    </location>
</feature>
<evidence type="ECO:0000256" key="2">
    <source>
        <dbReference type="ARBA" id="ARBA00022692"/>
    </source>
</evidence>
<feature type="transmembrane region" description="Helical" evidence="5">
    <location>
        <begin position="303"/>
        <end position="327"/>
    </location>
</feature>
<feature type="transmembrane region" description="Helical" evidence="5">
    <location>
        <begin position="12"/>
        <end position="37"/>
    </location>
</feature>
<keyword evidence="4 5" id="KW-0472">Membrane</keyword>
<feature type="transmembrane region" description="Helical" evidence="5">
    <location>
        <begin position="113"/>
        <end position="133"/>
    </location>
</feature>
<keyword evidence="8" id="KW-1185">Reference proteome</keyword>
<evidence type="ECO:0000256" key="4">
    <source>
        <dbReference type="ARBA" id="ARBA00023136"/>
    </source>
</evidence>
<feature type="transmembrane region" description="Helical" evidence="5">
    <location>
        <begin position="405"/>
        <end position="423"/>
    </location>
</feature>
<sequence length="463" mass="51628">MCGPKPYGSFFVYFAAFLGSFLTISYGFMFGMTPPTLLLYKSEYTPLSNGPLSNDSISWITTYLCMGAAFGAVFFKHLSDCFGRRATLMLAGIIQNLGWFGAAFGYNFTHICISRLIVGLSGGCALTVLPLFLIEISKTKHIEGAYITTYIFQGFGIMFGYIFGTFADVIVTAIAGLVISVLFSLCFPFVQESPYHYLKKNDMTMLEKSVRYFRAIRDLDQRSLPEFLAEVDKFRQNRKLMNGNSVPKKNGVENRVVYDDGSSPRKVKSFVSCLILVITSQLCGLLTILNYSSFIFGSVGSALPVYVSSILLGAATFVGGLLSILIATCSWRKFIISAFSLLIGFCLATIGCFVYTEGWTVSSVDMNWVPLVCLVLYVLLTSASIYPMTFIVIAEVFSHKMADMVGSFYYLLHWVLGLLLIKFHFCIVDCIGLDIYFWIFSSFCIFQSVVLVFILPKKPQRNL</sequence>
<feature type="transmembrane region" description="Helical" evidence="5">
    <location>
        <begin position="368"/>
        <end position="393"/>
    </location>
</feature>
<proteinExistence type="predicted"/>
<dbReference type="PROSITE" id="PS50850">
    <property type="entry name" value="MFS"/>
    <property type="match status" value="1"/>
</dbReference>
<feature type="transmembrane region" description="Helical" evidence="5">
    <location>
        <begin position="145"/>
        <end position="163"/>
    </location>
</feature>
<dbReference type="InterPro" id="IPR005828">
    <property type="entry name" value="MFS_sugar_transport-like"/>
</dbReference>
<evidence type="ECO:0000256" key="1">
    <source>
        <dbReference type="ARBA" id="ARBA00004141"/>
    </source>
</evidence>
<dbReference type="OrthoDB" id="6612291at2759"/>
<dbReference type="GO" id="GO:0022857">
    <property type="term" value="F:transmembrane transporter activity"/>
    <property type="evidence" value="ECO:0007669"/>
    <property type="project" value="InterPro"/>
</dbReference>
<dbReference type="EMBL" id="LR899012">
    <property type="protein sequence ID" value="CAD7088649.1"/>
    <property type="molecule type" value="Genomic_DNA"/>
</dbReference>
<keyword evidence="2 5" id="KW-0812">Transmembrane</keyword>
<feature type="transmembrane region" description="Helical" evidence="5">
    <location>
        <begin position="169"/>
        <end position="190"/>
    </location>
</feature>
<dbReference type="Proteomes" id="UP000594454">
    <property type="component" value="Chromosome 4"/>
</dbReference>
<evidence type="ECO:0000256" key="5">
    <source>
        <dbReference type="SAM" id="Phobius"/>
    </source>
</evidence>
<evidence type="ECO:0000313" key="7">
    <source>
        <dbReference type="EMBL" id="CAD7088649.1"/>
    </source>
</evidence>
<dbReference type="Pfam" id="PF00083">
    <property type="entry name" value="Sugar_tr"/>
    <property type="match status" value="1"/>
</dbReference>
<protein>
    <recommendedName>
        <fullName evidence="6">Major facilitator superfamily (MFS) profile domain-containing protein</fullName>
    </recommendedName>
</protein>
<feature type="transmembrane region" description="Helical" evidence="5">
    <location>
        <begin position="57"/>
        <end position="75"/>
    </location>
</feature>
<name>A0A7R8UY02_HERIL</name>
<dbReference type="PANTHER" id="PTHR48021:SF1">
    <property type="entry name" value="GH07001P-RELATED"/>
    <property type="match status" value="1"/>
</dbReference>
<dbReference type="OMA" id="AMGPIAW"/>
<dbReference type="SUPFAM" id="SSF103473">
    <property type="entry name" value="MFS general substrate transporter"/>
    <property type="match status" value="1"/>
</dbReference>
<reference evidence="7 8" key="1">
    <citation type="submission" date="2020-11" db="EMBL/GenBank/DDBJ databases">
        <authorList>
            <person name="Wallbank WR R."/>
            <person name="Pardo Diaz C."/>
            <person name="Kozak K."/>
            <person name="Martin S."/>
            <person name="Jiggins C."/>
            <person name="Moest M."/>
            <person name="Warren A I."/>
            <person name="Generalovic N T."/>
            <person name="Byers J.R.P. K."/>
            <person name="Montejo-Kovacevich G."/>
            <person name="Yen C E."/>
        </authorList>
    </citation>
    <scope>NUCLEOTIDE SEQUENCE [LARGE SCALE GENOMIC DNA]</scope>
</reference>
<keyword evidence="3 5" id="KW-1133">Transmembrane helix</keyword>
<feature type="transmembrane region" description="Helical" evidence="5">
    <location>
        <begin position="435"/>
        <end position="455"/>
    </location>
</feature>
<feature type="transmembrane region" description="Helical" evidence="5">
    <location>
        <begin position="270"/>
        <end position="291"/>
    </location>
</feature>
<evidence type="ECO:0000256" key="3">
    <source>
        <dbReference type="ARBA" id="ARBA00022989"/>
    </source>
</evidence>
<gene>
    <name evidence="7" type="ORF">HERILL_LOCUS11253</name>
</gene>
<evidence type="ECO:0000259" key="6">
    <source>
        <dbReference type="PROSITE" id="PS50850"/>
    </source>
</evidence>
<dbReference type="PANTHER" id="PTHR48021">
    <property type="match status" value="1"/>
</dbReference>
<evidence type="ECO:0000313" key="8">
    <source>
        <dbReference type="Proteomes" id="UP000594454"/>
    </source>
</evidence>
<dbReference type="InterPro" id="IPR036259">
    <property type="entry name" value="MFS_trans_sf"/>
</dbReference>
<dbReference type="GO" id="GO:0016020">
    <property type="term" value="C:membrane"/>
    <property type="evidence" value="ECO:0007669"/>
    <property type="project" value="UniProtKB-SubCell"/>
</dbReference>
<dbReference type="AlphaFoldDB" id="A0A7R8UY02"/>